<evidence type="ECO:0000313" key="2">
    <source>
        <dbReference type="Proteomes" id="UP001165101"/>
    </source>
</evidence>
<gene>
    <name evidence="1" type="ORF">Cboi01_000531900</name>
</gene>
<evidence type="ECO:0000313" key="1">
    <source>
        <dbReference type="EMBL" id="GME99531.1"/>
    </source>
</evidence>
<accession>A0ACB5U161</accession>
<dbReference type="Proteomes" id="UP001165101">
    <property type="component" value="Unassembled WGS sequence"/>
</dbReference>
<reference evidence="1" key="1">
    <citation type="submission" date="2023-04" db="EMBL/GenBank/DDBJ databases">
        <title>Candida boidinii NBRC 1967.</title>
        <authorList>
            <person name="Ichikawa N."/>
            <person name="Sato H."/>
            <person name="Tonouchi N."/>
        </authorList>
    </citation>
    <scope>NUCLEOTIDE SEQUENCE</scope>
    <source>
        <strain evidence="1">NBRC 1967</strain>
    </source>
</reference>
<dbReference type="EMBL" id="BSXV01004015">
    <property type="protein sequence ID" value="GME99531.1"/>
    <property type="molecule type" value="Genomic_DNA"/>
</dbReference>
<sequence length="74" mass="8176">MSSDKRFEVLQDVESNSMLDFSSQTDSSGTSTSFSGFYSASGSINRINQADAPKPSDQKTQKDFTVFNFKSVFN</sequence>
<protein>
    <submittedName>
        <fullName evidence="1">Unnamed protein product</fullName>
    </submittedName>
</protein>
<proteinExistence type="predicted"/>
<keyword evidence="2" id="KW-1185">Reference proteome</keyword>
<name>A0ACB5U161_CANBO</name>
<comment type="caution">
    <text evidence="1">The sequence shown here is derived from an EMBL/GenBank/DDBJ whole genome shotgun (WGS) entry which is preliminary data.</text>
</comment>
<organism evidence="1 2">
    <name type="scientific">Candida boidinii</name>
    <name type="common">Yeast</name>
    <dbReference type="NCBI Taxonomy" id="5477"/>
    <lineage>
        <taxon>Eukaryota</taxon>
        <taxon>Fungi</taxon>
        <taxon>Dikarya</taxon>
        <taxon>Ascomycota</taxon>
        <taxon>Saccharomycotina</taxon>
        <taxon>Pichiomycetes</taxon>
        <taxon>Pichiales</taxon>
        <taxon>Pichiaceae</taxon>
        <taxon>Ogataea</taxon>
        <taxon>Ogataea/Candida clade</taxon>
    </lineage>
</organism>